<dbReference type="RefSeq" id="WP_231743787.1">
    <property type="nucleotide sequence ID" value="NZ_CP037423.1"/>
</dbReference>
<keyword evidence="2" id="KW-1185">Reference proteome</keyword>
<accession>A0A518HXD3</accession>
<dbReference type="KEGG" id="snep:Enr13x_54040"/>
<protein>
    <submittedName>
        <fullName evidence="1">PHP domain protein</fullName>
    </submittedName>
</protein>
<dbReference type="GO" id="GO:0004534">
    <property type="term" value="F:5'-3' RNA exonuclease activity"/>
    <property type="evidence" value="ECO:0007669"/>
    <property type="project" value="TreeGrafter"/>
</dbReference>
<name>A0A518HXD3_9BACT</name>
<organism evidence="1 2">
    <name type="scientific">Stieleria neptunia</name>
    <dbReference type="NCBI Taxonomy" id="2527979"/>
    <lineage>
        <taxon>Bacteria</taxon>
        <taxon>Pseudomonadati</taxon>
        <taxon>Planctomycetota</taxon>
        <taxon>Planctomycetia</taxon>
        <taxon>Pirellulales</taxon>
        <taxon>Pirellulaceae</taxon>
        <taxon>Stieleria</taxon>
    </lineage>
</organism>
<dbReference type="InterPro" id="IPR052018">
    <property type="entry name" value="PHP_domain"/>
</dbReference>
<sequence length="433" mass="48918">MRGPRQSLGTSGIYFYYESTLTMNRLFCLMIATLGVFPAIATCADPVMNDQVRWWKGNLHTHSLWSDGDQFPEMIADWYREQGYQFLALTDHNVLSEGTRWMSVQKIVARSDAGIVGRYRERFGDHWVQQRANPETRDQEVRLKPLDEFRHLVEERGRFIMIPAEEISDRSEGKPVHINATNLAEAIAPAGGATVREAMQNNLRIILEHEKAHGREVLPHINHPNFGYAMTAEDLAAVVSERFFEVYNGHPGVNQLGDKDHPSIEQMWDQINAIRCGIAGVAPIMGLATDDSHEYHGKPGSRPGRGWVMVRSRFLTPEHLIQAMKRGDFYASSGVTLDDVRFDESTRKLSVDILAEDSVNYRTDFIATLKGDATDHDRIGVVVSSQKGTSASYQMTGKELYVRALVTSDQPHVDPSFKDQMQQAWTQPVGWSK</sequence>
<reference evidence="1 2" key="1">
    <citation type="submission" date="2019-03" db="EMBL/GenBank/DDBJ databases">
        <title>Deep-cultivation of Planctomycetes and their phenomic and genomic characterization uncovers novel biology.</title>
        <authorList>
            <person name="Wiegand S."/>
            <person name="Jogler M."/>
            <person name="Boedeker C."/>
            <person name="Pinto D."/>
            <person name="Vollmers J."/>
            <person name="Rivas-Marin E."/>
            <person name="Kohn T."/>
            <person name="Peeters S.H."/>
            <person name="Heuer A."/>
            <person name="Rast P."/>
            <person name="Oberbeckmann S."/>
            <person name="Bunk B."/>
            <person name="Jeske O."/>
            <person name="Meyerdierks A."/>
            <person name="Storesund J.E."/>
            <person name="Kallscheuer N."/>
            <person name="Luecker S."/>
            <person name="Lage O.M."/>
            <person name="Pohl T."/>
            <person name="Merkel B.J."/>
            <person name="Hornburger P."/>
            <person name="Mueller R.-W."/>
            <person name="Bruemmer F."/>
            <person name="Labrenz M."/>
            <person name="Spormann A.M."/>
            <person name="Op den Camp H."/>
            <person name="Overmann J."/>
            <person name="Amann R."/>
            <person name="Jetten M.S.M."/>
            <person name="Mascher T."/>
            <person name="Medema M.H."/>
            <person name="Devos D.P."/>
            <person name="Kaster A.-K."/>
            <person name="Ovreas L."/>
            <person name="Rohde M."/>
            <person name="Galperin M.Y."/>
            <person name="Jogler C."/>
        </authorList>
    </citation>
    <scope>NUCLEOTIDE SEQUENCE [LARGE SCALE GENOMIC DNA]</scope>
    <source>
        <strain evidence="1 2">Enr13</strain>
    </source>
</reference>
<dbReference type="SUPFAM" id="SSF89550">
    <property type="entry name" value="PHP domain-like"/>
    <property type="match status" value="1"/>
</dbReference>
<dbReference type="PANTHER" id="PTHR42924:SF11">
    <property type="entry name" value="POLYMERASE_HISTIDINOL PHOSPHATASE N-TERMINAL DOMAIN-CONTAINING PROTEIN"/>
    <property type="match status" value="1"/>
</dbReference>
<dbReference type="PANTHER" id="PTHR42924">
    <property type="entry name" value="EXONUCLEASE"/>
    <property type="match status" value="1"/>
</dbReference>
<dbReference type="Proteomes" id="UP000319004">
    <property type="component" value="Chromosome"/>
</dbReference>
<proteinExistence type="predicted"/>
<gene>
    <name evidence="1" type="ORF">Enr13x_54040</name>
</gene>
<evidence type="ECO:0000313" key="2">
    <source>
        <dbReference type="Proteomes" id="UP000319004"/>
    </source>
</evidence>
<dbReference type="InterPro" id="IPR016195">
    <property type="entry name" value="Pol/histidinol_Pase-like"/>
</dbReference>
<evidence type="ECO:0000313" key="1">
    <source>
        <dbReference type="EMBL" id="QDV45525.1"/>
    </source>
</evidence>
<dbReference type="EMBL" id="CP037423">
    <property type="protein sequence ID" value="QDV45525.1"/>
    <property type="molecule type" value="Genomic_DNA"/>
</dbReference>
<dbReference type="AlphaFoldDB" id="A0A518HXD3"/>
<dbReference type="GO" id="GO:0035312">
    <property type="term" value="F:5'-3' DNA exonuclease activity"/>
    <property type="evidence" value="ECO:0007669"/>
    <property type="project" value="TreeGrafter"/>
</dbReference>
<dbReference type="Gene3D" id="3.20.20.140">
    <property type="entry name" value="Metal-dependent hydrolases"/>
    <property type="match status" value="1"/>
</dbReference>